<dbReference type="AlphaFoldDB" id="A0A1G2U8H5"/>
<accession>A0A1G2U8H5</accession>
<dbReference type="PANTHER" id="PTHR18901">
    <property type="entry name" value="2-DEOXYGLUCOSE-6-PHOSPHATE PHOSPHATASE 2"/>
    <property type="match status" value="1"/>
</dbReference>
<dbReference type="SFLD" id="SFLDG01135">
    <property type="entry name" value="C1.5.6:_HAD__Beta-PGM__Phospha"/>
    <property type="match status" value="1"/>
</dbReference>
<evidence type="ECO:0008006" key="3">
    <source>
        <dbReference type="Google" id="ProtNLM"/>
    </source>
</evidence>
<dbReference type="Pfam" id="PF13419">
    <property type="entry name" value="HAD_2"/>
    <property type="match status" value="1"/>
</dbReference>
<dbReference type="InterPro" id="IPR023198">
    <property type="entry name" value="PGP-like_dom2"/>
</dbReference>
<dbReference type="CDD" id="cd07505">
    <property type="entry name" value="HAD_BPGM-like"/>
    <property type="match status" value="1"/>
</dbReference>
<dbReference type="NCBIfam" id="TIGR01509">
    <property type="entry name" value="HAD-SF-IA-v3"/>
    <property type="match status" value="1"/>
</dbReference>
<reference evidence="1 2" key="1">
    <citation type="journal article" date="2016" name="Nat. Commun.">
        <title>Thousands of microbial genomes shed light on interconnected biogeochemical processes in an aquifer system.</title>
        <authorList>
            <person name="Anantharaman K."/>
            <person name="Brown C.T."/>
            <person name="Hug L.A."/>
            <person name="Sharon I."/>
            <person name="Castelle C.J."/>
            <person name="Probst A.J."/>
            <person name="Thomas B.C."/>
            <person name="Singh A."/>
            <person name="Wilkins M.J."/>
            <person name="Karaoz U."/>
            <person name="Brodie E.L."/>
            <person name="Williams K.H."/>
            <person name="Hubbard S.S."/>
            <person name="Banfield J.F."/>
        </authorList>
    </citation>
    <scope>NUCLEOTIDE SEQUENCE [LARGE SCALE GENOMIC DNA]</scope>
</reference>
<dbReference type="InterPro" id="IPR006439">
    <property type="entry name" value="HAD-SF_hydro_IA"/>
</dbReference>
<proteinExistence type="predicted"/>
<dbReference type="PRINTS" id="PR00413">
    <property type="entry name" value="HADHALOGNASE"/>
</dbReference>
<evidence type="ECO:0000313" key="1">
    <source>
        <dbReference type="EMBL" id="OHB05785.1"/>
    </source>
</evidence>
<dbReference type="Gene3D" id="1.10.150.240">
    <property type="entry name" value="Putative phosphatase, domain 2"/>
    <property type="match status" value="1"/>
</dbReference>
<dbReference type="EMBL" id="MHWG01000011">
    <property type="protein sequence ID" value="OHB05785.1"/>
    <property type="molecule type" value="Genomic_DNA"/>
</dbReference>
<dbReference type="NCBIfam" id="TIGR01549">
    <property type="entry name" value="HAD-SF-IA-v1"/>
    <property type="match status" value="1"/>
</dbReference>
<dbReference type="Proteomes" id="UP000177068">
    <property type="component" value="Unassembled WGS sequence"/>
</dbReference>
<organism evidence="1 2">
    <name type="scientific">Candidatus Zambryskibacteria bacterium RIFCSPLOWO2_01_FULL_47_14</name>
    <dbReference type="NCBI Taxonomy" id="1802763"/>
    <lineage>
        <taxon>Bacteria</taxon>
        <taxon>Candidatus Zambryskiibacteriota</taxon>
    </lineage>
</organism>
<dbReference type="InterPro" id="IPR041492">
    <property type="entry name" value="HAD_2"/>
</dbReference>
<dbReference type="SFLD" id="SFLDS00003">
    <property type="entry name" value="Haloacid_Dehalogenase"/>
    <property type="match status" value="1"/>
</dbReference>
<gene>
    <name evidence="1" type="ORF">A3A26_01675</name>
</gene>
<dbReference type="InterPro" id="IPR036412">
    <property type="entry name" value="HAD-like_sf"/>
</dbReference>
<sequence length="224" mass="25315">MSAKFRFEAFIFDMDGLMFDTERLGLEGYRHAAHQHGYNLENGAFHDIIGRTASDAKRLLHEKFGSDFPVEKIREARRRYVAEILNVSGMPIKSGLMELLEYLKKKKVLLAIASSSSRRGVERNLKNAGIINNFKVIVCGDEITHGKPNPEIFLKTAEKLSKEPSTCVVLEDSLLGLEAAHAAGMIPIMIPDMQHPTDVIRRMAYRIFPSLHDVRAYLESEDRS</sequence>
<dbReference type="SFLD" id="SFLDG01129">
    <property type="entry name" value="C1.5:_HAD__Beta-PGM__Phosphata"/>
    <property type="match status" value="1"/>
</dbReference>
<dbReference type="Gene3D" id="3.40.50.1000">
    <property type="entry name" value="HAD superfamily/HAD-like"/>
    <property type="match status" value="1"/>
</dbReference>
<evidence type="ECO:0000313" key="2">
    <source>
        <dbReference type="Proteomes" id="UP000177068"/>
    </source>
</evidence>
<dbReference type="InterPro" id="IPR023214">
    <property type="entry name" value="HAD_sf"/>
</dbReference>
<comment type="caution">
    <text evidence="1">The sequence shown here is derived from an EMBL/GenBank/DDBJ whole genome shotgun (WGS) entry which is preliminary data.</text>
</comment>
<protein>
    <recommendedName>
        <fullName evidence="3">HAD family phosphatase</fullName>
    </recommendedName>
</protein>
<dbReference type="SUPFAM" id="SSF56784">
    <property type="entry name" value="HAD-like"/>
    <property type="match status" value="1"/>
</dbReference>
<name>A0A1G2U8H5_9BACT</name>
<dbReference type="PANTHER" id="PTHR18901:SF38">
    <property type="entry name" value="PSEUDOURIDINE-5'-PHOSPHATASE"/>
    <property type="match status" value="1"/>
</dbReference>